<evidence type="ECO:0000313" key="3">
    <source>
        <dbReference type="Proteomes" id="UP000323597"/>
    </source>
</evidence>
<protein>
    <submittedName>
        <fullName evidence="2">Uncharacterized protein</fullName>
    </submittedName>
</protein>
<feature type="signal peptide" evidence="1">
    <location>
        <begin position="1"/>
        <end position="19"/>
    </location>
</feature>
<evidence type="ECO:0000313" key="2">
    <source>
        <dbReference type="EMBL" id="TYJ27325.1"/>
    </source>
</evidence>
<keyword evidence="1" id="KW-0732">Signal</keyword>
<reference evidence="2 3" key="1">
    <citation type="submission" date="2019-07" db="EMBL/GenBank/DDBJ databases">
        <title>WGS assembly of Gossypium mustelinum.</title>
        <authorList>
            <person name="Chen Z.J."/>
            <person name="Sreedasyam A."/>
            <person name="Ando A."/>
            <person name="Song Q."/>
            <person name="De L."/>
            <person name="Hulse-Kemp A."/>
            <person name="Ding M."/>
            <person name="Ye W."/>
            <person name="Kirkbride R."/>
            <person name="Jenkins J."/>
            <person name="Plott C."/>
            <person name="Lovell J."/>
            <person name="Lin Y.-M."/>
            <person name="Vaughn R."/>
            <person name="Liu B."/>
            <person name="Li W."/>
            <person name="Simpson S."/>
            <person name="Scheffler B."/>
            <person name="Saski C."/>
            <person name="Grover C."/>
            <person name="Hu G."/>
            <person name="Conover J."/>
            <person name="Carlson J."/>
            <person name="Shu S."/>
            <person name="Boston L."/>
            <person name="Williams M."/>
            <person name="Peterson D."/>
            <person name="Mcgee K."/>
            <person name="Jones D."/>
            <person name="Wendel J."/>
            <person name="Stelly D."/>
            <person name="Grimwood J."/>
            <person name="Schmutz J."/>
        </authorList>
    </citation>
    <scope>NUCLEOTIDE SEQUENCE [LARGE SCALE GENOMIC DNA]</scope>
    <source>
        <strain evidence="2">1408120.09</strain>
    </source>
</reference>
<evidence type="ECO:0000256" key="1">
    <source>
        <dbReference type="SAM" id="SignalP"/>
    </source>
</evidence>
<dbReference type="AlphaFoldDB" id="A0A5D2YLK5"/>
<proteinExistence type="predicted"/>
<gene>
    <name evidence="2" type="ORF">E1A91_A07G178500v1</name>
</gene>
<keyword evidence="3" id="KW-1185">Reference proteome</keyword>
<organism evidence="2 3">
    <name type="scientific">Gossypium mustelinum</name>
    <name type="common">Cotton</name>
    <name type="synonym">Gossypium caicoense</name>
    <dbReference type="NCBI Taxonomy" id="34275"/>
    <lineage>
        <taxon>Eukaryota</taxon>
        <taxon>Viridiplantae</taxon>
        <taxon>Streptophyta</taxon>
        <taxon>Embryophyta</taxon>
        <taxon>Tracheophyta</taxon>
        <taxon>Spermatophyta</taxon>
        <taxon>Magnoliopsida</taxon>
        <taxon>eudicotyledons</taxon>
        <taxon>Gunneridae</taxon>
        <taxon>Pentapetalae</taxon>
        <taxon>rosids</taxon>
        <taxon>malvids</taxon>
        <taxon>Malvales</taxon>
        <taxon>Malvaceae</taxon>
        <taxon>Malvoideae</taxon>
        <taxon>Gossypium</taxon>
    </lineage>
</organism>
<accession>A0A5D2YLK5</accession>
<sequence>MSRTWQSFLLFFILLPISFQPLPKFQRRIFQLGKVYRYGTHRRSISQQRKLINPKNTNPQTQKKSLSLKKFGNFNGRWIKIQ</sequence>
<feature type="chain" id="PRO_5022676142" evidence="1">
    <location>
        <begin position="20"/>
        <end position="82"/>
    </location>
</feature>
<dbReference type="Proteomes" id="UP000323597">
    <property type="component" value="Chromosome A07"/>
</dbReference>
<name>A0A5D2YLK5_GOSMU</name>
<dbReference type="EMBL" id="CM017642">
    <property type="protein sequence ID" value="TYJ27325.1"/>
    <property type="molecule type" value="Genomic_DNA"/>
</dbReference>